<dbReference type="Pfam" id="PF03152">
    <property type="entry name" value="UFD1_N1"/>
    <property type="match status" value="1"/>
</dbReference>
<dbReference type="GO" id="GO:0034098">
    <property type="term" value="C:VCP-NPL4-UFD1 AAA ATPase complex"/>
    <property type="evidence" value="ECO:0007669"/>
    <property type="project" value="TreeGrafter"/>
</dbReference>
<evidence type="ECO:0000256" key="2">
    <source>
        <dbReference type="ARBA" id="ARBA00022786"/>
    </source>
</evidence>
<comment type="similarity">
    <text evidence="1">Belongs to the UFD1 family.</text>
</comment>
<dbReference type="PANTHER" id="PTHR12555">
    <property type="entry name" value="UBIQUITIN FUSION DEGRADATON PROTEIN 1"/>
    <property type="match status" value="1"/>
</dbReference>
<accession>A0A976MC93</accession>
<dbReference type="InterPro" id="IPR055418">
    <property type="entry name" value="UFD1_N2"/>
</dbReference>
<evidence type="ECO:0000259" key="5">
    <source>
        <dbReference type="Pfam" id="PF24842"/>
    </source>
</evidence>
<feature type="domain" description="Ubiquitin fusion degradation protein UFD1 N-terminal subdomain 2" evidence="5">
    <location>
        <begin position="118"/>
        <end position="191"/>
    </location>
</feature>
<dbReference type="GO" id="GO:0031593">
    <property type="term" value="F:polyubiquitin modification-dependent protein binding"/>
    <property type="evidence" value="ECO:0007669"/>
    <property type="project" value="TreeGrafter"/>
</dbReference>
<evidence type="ECO:0000259" key="4">
    <source>
        <dbReference type="Pfam" id="PF03152"/>
    </source>
</evidence>
<evidence type="ECO:0000256" key="3">
    <source>
        <dbReference type="SAM" id="MobiDB-lite"/>
    </source>
</evidence>
<dbReference type="Gene3D" id="2.40.40.50">
    <property type="entry name" value="Ubiquitin fusion degradation protein UFD1, N-terminal domain"/>
    <property type="match status" value="1"/>
</dbReference>
<dbReference type="EMBL" id="CP056071">
    <property type="protein sequence ID" value="UKK01990.2"/>
    <property type="molecule type" value="Genomic_DNA"/>
</dbReference>
<dbReference type="GO" id="GO:0036503">
    <property type="term" value="P:ERAD pathway"/>
    <property type="evidence" value="ECO:0007669"/>
    <property type="project" value="TreeGrafter"/>
</dbReference>
<dbReference type="GO" id="GO:0006511">
    <property type="term" value="P:ubiquitin-dependent protein catabolic process"/>
    <property type="evidence" value="ECO:0007669"/>
    <property type="project" value="InterPro"/>
</dbReference>
<dbReference type="Gene3D" id="3.10.330.10">
    <property type="match status" value="1"/>
</dbReference>
<dbReference type="InterPro" id="IPR055417">
    <property type="entry name" value="UFD1_N1"/>
</dbReference>
<reference evidence="6" key="1">
    <citation type="submission" date="2022-07" db="EMBL/GenBank/DDBJ databases">
        <title>Evaluation of T. orientalis genome assembly methods using nanopore sequencing and analysis of variation between genomes.</title>
        <authorList>
            <person name="Yam J."/>
            <person name="Micallef M.L."/>
            <person name="Liu M."/>
            <person name="Djordjevic S.P."/>
            <person name="Bogema D.R."/>
            <person name="Jenkins C."/>
        </authorList>
    </citation>
    <scope>NUCLEOTIDE SEQUENCE</scope>
    <source>
        <strain evidence="6">Goon Nure</strain>
    </source>
</reference>
<evidence type="ECO:0000256" key="1">
    <source>
        <dbReference type="ARBA" id="ARBA00006043"/>
    </source>
</evidence>
<evidence type="ECO:0000313" key="7">
    <source>
        <dbReference type="Proteomes" id="UP000244811"/>
    </source>
</evidence>
<dbReference type="PANTHER" id="PTHR12555:SF13">
    <property type="entry name" value="UBIQUITIN RECOGNITION FACTOR IN ER-ASSOCIATED DEGRADATION PROTEIN 1"/>
    <property type="match status" value="1"/>
</dbReference>
<keyword evidence="2" id="KW-0833">Ubl conjugation pathway</keyword>
<sequence length="267" mass="30747">MWNWNNLESFWGGSNLFQHAAHTSNYRCYSVSFAGREFMEHGNKILLPQSTLHELASRNISWPMMFEIRNPKNFRSTNGGVLEFISEEGTCNIPYWIMQNLDLNEGDVVTITNVSLPKAKWVKLKPLNDDYWDISNPRAVLENALRNYATLTIGDVIPIHYLQTVYLIEIVDLKPARACSIIETDMEVDFDVQIPEPKQSVEKTLTEAEVVAGKRLDGKTPKLTKQTQEPVNKTPWENKLPNGIRTHDPEFDWMVQNNRIPCVKKNK</sequence>
<dbReference type="Pfam" id="PF24842">
    <property type="entry name" value="UFD1_N2"/>
    <property type="match status" value="1"/>
</dbReference>
<dbReference type="InterPro" id="IPR004854">
    <property type="entry name" value="Ufd1-like"/>
</dbReference>
<feature type="domain" description="Ubiquitin fusion degradation protein UFD1 N-terminal subdomain 1" evidence="4">
    <location>
        <begin position="24"/>
        <end position="117"/>
    </location>
</feature>
<dbReference type="AlphaFoldDB" id="A0A976MC93"/>
<dbReference type="InterPro" id="IPR042299">
    <property type="entry name" value="Ufd1-like_Nn"/>
</dbReference>
<evidence type="ECO:0000313" key="6">
    <source>
        <dbReference type="EMBL" id="UKK01990.2"/>
    </source>
</evidence>
<proteinExistence type="inferred from homology"/>
<dbReference type="Proteomes" id="UP000244811">
    <property type="component" value="Chromosome 2"/>
</dbReference>
<name>A0A976MC93_THEOR</name>
<organism evidence="6 7">
    <name type="scientific">Theileria orientalis</name>
    <dbReference type="NCBI Taxonomy" id="68886"/>
    <lineage>
        <taxon>Eukaryota</taxon>
        <taxon>Sar</taxon>
        <taxon>Alveolata</taxon>
        <taxon>Apicomplexa</taxon>
        <taxon>Aconoidasida</taxon>
        <taxon>Piroplasmida</taxon>
        <taxon>Theileriidae</taxon>
        <taxon>Theileria</taxon>
    </lineage>
</organism>
<protein>
    <submittedName>
        <fullName evidence="6">Ubiquitin fusion degradation protein</fullName>
    </submittedName>
</protein>
<gene>
    <name evidence="6" type="ORF">MACK_001344</name>
</gene>
<feature type="region of interest" description="Disordered" evidence="3">
    <location>
        <begin position="222"/>
        <end position="243"/>
    </location>
</feature>